<reference evidence="2 3" key="1">
    <citation type="journal article" date="2023" name="G3 (Bethesda)">
        <title>A chromosome-level genome assembly of Zasmidium syzygii isolated from banana leaves.</title>
        <authorList>
            <person name="van Westerhoven A.C."/>
            <person name="Mehrabi R."/>
            <person name="Talebi R."/>
            <person name="Steentjes M.B.F."/>
            <person name="Corcolon B."/>
            <person name="Chong P.A."/>
            <person name="Kema G.H.J."/>
            <person name="Seidl M.F."/>
        </authorList>
    </citation>
    <scope>NUCLEOTIDE SEQUENCE [LARGE SCALE GENOMIC DNA]</scope>
    <source>
        <strain evidence="2 3">P124</strain>
    </source>
</reference>
<keyword evidence="3" id="KW-1185">Reference proteome</keyword>
<evidence type="ECO:0008006" key="4">
    <source>
        <dbReference type="Google" id="ProtNLM"/>
    </source>
</evidence>
<protein>
    <recommendedName>
        <fullName evidence="4">SnoaL-like domain-containing protein</fullName>
    </recommendedName>
</protein>
<proteinExistence type="predicted"/>
<comment type="caution">
    <text evidence="2">The sequence shown here is derived from an EMBL/GenBank/DDBJ whole genome shotgun (WGS) entry which is preliminary data.</text>
</comment>
<evidence type="ECO:0000256" key="1">
    <source>
        <dbReference type="SAM" id="MobiDB-lite"/>
    </source>
</evidence>
<evidence type="ECO:0000313" key="2">
    <source>
        <dbReference type="EMBL" id="KAK4501921.1"/>
    </source>
</evidence>
<accession>A0ABR0EL85</accession>
<feature type="region of interest" description="Disordered" evidence="1">
    <location>
        <begin position="65"/>
        <end position="84"/>
    </location>
</feature>
<sequence>MSEASTEDLEAAAVQDGHVVTDTKDARCRGDTPTALHLEQLTLGLYDAYDRRDFDKPLRNFICPTFRNAPRSPPSTAPDQRMQKHRNATFSSTGYDAFVELMNLEYFQTDFRMKVTEVSADVDEDAGVARVWKVGRVIGLPEGQERESVTCLEWKRQANGDWLCVMHFGLSGVPMGEPPLGP</sequence>
<dbReference type="Proteomes" id="UP001305779">
    <property type="component" value="Unassembled WGS sequence"/>
</dbReference>
<evidence type="ECO:0000313" key="3">
    <source>
        <dbReference type="Proteomes" id="UP001305779"/>
    </source>
</evidence>
<name>A0ABR0EL85_ZASCE</name>
<dbReference type="EMBL" id="JAXOVC010000005">
    <property type="protein sequence ID" value="KAK4501921.1"/>
    <property type="molecule type" value="Genomic_DNA"/>
</dbReference>
<dbReference type="InterPro" id="IPR032710">
    <property type="entry name" value="NTF2-like_dom_sf"/>
</dbReference>
<organism evidence="2 3">
    <name type="scientific">Zasmidium cellare</name>
    <name type="common">Wine cellar mold</name>
    <name type="synonym">Racodium cellare</name>
    <dbReference type="NCBI Taxonomy" id="395010"/>
    <lineage>
        <taxon>Eukaryota</taxon>
        <taxon>Fungi</taxon>
        <taxon>Dikarya</taxon>
        <taxon>Ascomycota</taxon>
        <taxon>Pezizomycotina</taxon>
        <taxon>Dothideomycetes</taxon>
        <taxon>Dothideomycetidae</taxon>
        <taxon>Mycosphaerellales</taxon>
        <taxon>Mycosphaerellaceae</taxon>
        <taxon>Zasmidium</taxon>
    </lineage>
</organism>
<dbReference type="SUPFAM" id="SSF54427">
    <property type="entry name" value="NTF2-like"/>
    <property type="match status" value="1"/>
</dbReference>
<gene>
    <name evidence="2" type="ORF">PRZ48_007731</name>
</gene>